<reference evidence="1 2" key="1">
    <citation type="submission" date="2023-10" db="EMBL/GenBank/DDBJ databases">
        <title>Bacteria for the degradation of biodegradable plastic PBAT(Polybutylene adipate terephthalate).</title>
        <authorList>
            <person name="Weon H.-Y."/>
            <person name="Yeon J."/>
        </authorList>
    </citation>
    <scope>NUCLEOTIDE SEQUENCE [LARGE SCALE GENOMIC DNA]</scope>
    <source>
        <strain evidence="1 2">SBD 7-3</strain>
        <plasmid evidence="1 2">unnamed1</plasmid>
    </source>
</reference>
<evidence type="ECO:0000313" key="2">
    <source>
        <dbReference type="Proteomes" id="UP001303946"/>
    </source>
</evidence>
<keyword evidence="1" id="KW-0614">Plasmid</keyword>
<proteinExistence type="predicted"/>
<gene>
    <name evidence="1" type="ORF">RXV79_26955</name>
</gene>
<protein>
    <submittedName>
        <fullName evidence="1">Uncharacterized protein</fullName>
    </submittedName>
</protein>
<dbReference type="Proteomes" id="UP001303946">
    <property type="component" value="Plasmid unnamed1"/>
</dbReference>
<accession>A0ABZ0D207</accession>
<dbReference type="EMBL" id="CP136337">
    <property type="protein sequence ID" value="WOB11274.1"/>
    <property type="molecule type" value="Genomic_DNA"/>
</dbReference>
<evidence type="ECO:0000313" key="1">
    <source>
        <dbReference type="EMBL" id="WOB11274.1"/>
    </source>
</evidence>
<dbReference type="RefSeq" id="WP_316704491.1">
    <property type="nucleotide sequence ID" value="NZ_CP136337.1"/>
</dbReference>
<keyword evidence="2" id="KW-1185">Reference proteome</keyword>
<sequence>MNEAERRVSVSGLSATLNLPDDFGDGWEYRNVRLFAQGHSYAGSYLGEELCNFAHEALSRIEGISETTICPGQCCSVTIEYEDFQEVEAMRKKLQELVDAFPPRKGPDVTVRGSNFYDSKVTLCDVDDEDDEGSAPVPLREYLVMHVPMANTHPAVAFDGVIDSDLQALQHQHEEAVQAV</sequence>
<organism evidence="1 2">
    <name type="scientific">Piscinibacter gummiphilus</name>
    <dbReference type="NCBI Taxonomy" id="946333"/>
    <lineage>
        <taxon>Bacteria</taxon>
        <taxon>Pseudomonadati</taxon>
        <taxon>Pseudomonadota</taxon>
        <taxon>Betaproteobacteria</taxon>
        <taxon>Burkholderiales</taxon>
        <taxon>Sphaerotilaceae</taxon>
        <taxon>Piscinibacter</taxon>
    </lineage>
</organism>
<geneLocation type="plasmid" evidence="1 2">
    <name>unnamed1</name>
</geneLocation>
<name>A0ABZ0D207_9BURK</name>